<dbReference type="OrthoDB" id="4762717at2"/>
<evidence type="ECO:0000313" key="3">
    <source>
        <dbReference type="Proteomes" id="UP000282551"/>
    </source>
</evidence>
<accession>A0A3S4RCG8</accession>
<name>A0A3S4RCG8_MYCCI</name>
<organism evidence="2 3">
    <name type="scientific">Mycolicibacterium chitae</name>
    <name type="common">Mycobacterium chitae</name>
    <dbReference type="NCBI Taxonomy" id="1792"/>
    <lineage>
        <taxon>Bacteria</taxon>
        <taxon>Bacillati</taxon>
        <taxon>Actinomycetota</taxon>
        <taxon>Actinomycetes</taxon>
        <taxon>Mycobacteriales</taxon>
        <taxon>Mycobacteriaceae</taxon>
        <taxon>Mycolicibacterium</taxon>
    </lineage>
</organism>
<dbReference type="EMBL" id="LR134355">
    <property type="protein sequence ID" value="VEG45120.1"/>
    <property type="molecule type" value="Genomic_DNA"/>
</dbReference>
<reference evidence="2 3" key="1">
    <citation type="submission" date="2018-12" db="EMBL/GenBank/DDBJ databases">
        <authorList>
            <consortium name="Pathogen Informatics"/>
        </authorList>
    </citation>
    <scope>NUCLEOTIDE SEQUENCE [LARGE SCALE GENOMIC DNA]</scope>
    <source>
        <strain evidence="2 3">NCTC10485</strain>
    </source>
</reference>
<protein>
    <submittedName>
        <fullName evidence="2">Uncharacterized protein</fullName>
    </submittedName>
</protein>
<dbReference type="AlphaFoldDB" id="A0A3S4RCG8"/>
<keyword evidence="3" id="KW-1185">Reference proteome</keyword>
<dbReference type="RefSeq" id="WP_126332227.1">
    <property type="nucleotide sequence ID" value="NZ_AP022604.1"/>
</dbReference>
<evidence type="ECO:0000256" key="1">
    <source>
        <dbReference type="SAM" id="MobiDB-lite"/>
    </source>
</evidence>
<proteinExistence type="predicted"/>
<dbReference type="Proteomes" id="UP000282551">
    <property type="component" value="Chromosome"/>
</dbReference>
<gene>
    <name evidence="2" type="ORF">NCTC10485_00428</name>
</gene>
<evidence type="ECO:0000313" key="2">
    <source>
        <dbReference type="EMBL" id="VEG45120.1"/>
    </source>
</evidence>
<sequence>MTDLEVQLGGLRALAGRSDAAAETLAGGVGPRDDCPAHQPSGAAVSAVQAAVEAMAGRLSTRAAASAVKVDDAATSFGEQERDSAARIAATRPTTYR</sequence>
<feature type="region of interest" description="Disordered" evidence="1">
    <location>
        <begin position="71"/>
        <end position="97"/>
    </location>
</feature>